<dbReference type="Proteomes" id="UP000032180">
    <property type="component" value="Chromosome 8"/>
</dbReference>
<evidence type="ECO:0000256" key="1">
    <source>
        <dbReference type="ARBA" id="ARBA00001971"/>
    </source>
</evidence>
<evidence type="ECO:0000256" key="18">
    <source>
        <dbReference type="ARBA" id="ARBA00037887"/>
    </source>
</evidence>
<evidence type="ECO:0000256" key="12">
    <source>
        <dbReference type="ARBA" id="ARBA00023011"/>
    </source>
</evidence>
<keyword evidence="28" id="KW-1133">Transmembrane helix</keyword>
<reference evidence="29 30" key="1">
    <citation type="submission" date="2012-08" db="EMBL/GenBank/DDBJ databases">
        <title>Oryza genome evolution.</title>
        <authorList>
            <person name="Wing R.A."/>
        </authorList>
    </citation>
    <scope>NUCLEOTIDE SEQUENCE</scope>
</reference>
<keyword evidence="9" id="KW-0752">Steroid biosynthesis</keyword>
<dbReference type="InterPro" id="IPR050529">
    <property type="entry name" value="CYP450_sterol_14alpha_dmase"/>
</dbReference>
<evidence type="ECO:0000256" key="19">
    <source>
        <dbReference type="ARBA" id="ARBA00038974"/>
    </source>
</evidence>
<name>A0A0D9X6A4_9ORYZ</name>
<evidence type="ECO:0000256" key="17">
    <source>
        <dbReference type="ARBA" id="ARBA00023221"/>
    </source>
</evidence>
<proteinExistence type="inferred from homology"/>
<dbReference type="InterPro" id="IPR001128">
    <property type="entry name" value="Cyt_P450"/>
</dbReference>
<dbReference type="PRINTS" id="PR00385">
    <property type="entry name" value="P450"/>
</dbReference>
<evidence type="ECO:0000256" key="6">
    <source>
        <dbReference type="ARBA" id="ARBA00022617"/>
    </source>
</evidence>
<comment type="subcellular location">
    <subcellularLocation>
        <location evidence="2">Membrane</location>
        <topology evidence="2">Single-pass membrane protein</topology>
    </subcellularLocation>
</comment>
<keyword evidence="8 26" id="KW-0479">Metal-binding</keyword>
<keyword evidence="17" id="KW-0753">Steroid metabolism</keyword>
<dbReference type="PANTHER" id="PTHR24304">
    <property type="entry name" value="CYTOCHROME P450 FAMILY 7"/>
    <property type="match status" value="1"/>
</dbReference>
<evidence type="ECO:0000256" key="3">
    <source>
        <dbReference type="ARBA" id="ARBA00010617"/>
    </source>
</evidence>
<reference evidence="29" key="3">
    <citation type="submission" date="2015-04" db="UniProtKB">
        <authorList>
            <consortium name="EnsemblPlants"/>
        </authorList>
    </citation>
    <scope>IDENTIFICATION</scope>
</reference>
<accession>A0A0D9X6A4</accession>
<feature type="transmembrane region" description="Helical" evidence="28">
    <location>
        <begin position="12"/>
        <end position="31"/>
    </location>
</feature>
<evidence type="ECO:0000256" key="27">
    <source>
        <dbReference type="RuleBase" id="RU000461"/>
    </source>
</evidence>
<dbReference type="GO" id="GO:0008398">
    <property type="term" value="F:sterol 14-demethylase activity"/>
    <property type="evidence" value="ECO:0007669"/>
    <property type="project" value="UniProtKB-EC"/>
</dbReference>
<keyword evidence="30" id="KW-1185">Reference proteome</keyword>
<keyword evidence="7" id="KW-0808">Transferase</keyword>
<reference evidence="30" key="2">
    <citation type="submission" date="2013-12" db="EMBL/GenBank/DDBJ databases">
        <authorList>
            <person name="Yu Y."/>
            <person name="Lee S."/>
            <person name="de Baynast K."/>
            <person name="Wissotski M."/>
            <person name="Liu L."/>
            <person name="Talag J."/>
            <person name="Goicoechea J."/>
            <person name="Angelova A."/>
            <person name="Jetty R."/>
            <person name="Kudrna D."/>
            <person name="Golser W."/>
            <person name="Rivera L."/>
            <person name="Zhang J."/>
            <person name="Wing R."/>
        </authorList>
    </citation>
    <scope>NUCLEOTIDE SEQUENCE</scope>
</reference>
<dbReference type="EC" id="1.14.14.154" evidence="19"/>
<dbReference type="GO" id="GO:0016126">
    <property type="term" value="P:sterol biosynthetic process"/>
    <property type="evidence" value="ECO:0007669"/>
    <property type="project" value="UniProtKB-KW"/>
</dbReference>
<dbReference type="Pfam" id="PF00067">
    <property type="entry name" value="p450"/>
    <property type="match status" value="1"/>
</dbReference>
<keyword evidence="6 26" id="KW-0349">Heme</keyword>
<evidence type="ECO:0000256" key="23">
    <source>
        <dbReference type="ARBA" id="ARBA00051013"/>
    </source>
</evidence>
<keyword evidence="4" id="KW-0444">Lipid biosynthesis</keyword>
<evidence type="ECO:0000256" key="25">
    <source>
        <dbReference type="ARBA" id="ARBA00072797"/>
    </source>
</evidence>
<feature type="binding site" description="axial binding residue" evidence="26">
    <location>
        <position position="456"/>
    </location>
    <ligand>
        <name>heme</name>
        <dbReference type="ChEBI" id="CHEBI:30413"/>
    </ligand>
    <ligandPart>
        <name>Fe</name>
        <dbReference type="ChEBI" id="CHEBI:18248"/>
    </ligandPart>
</feature>
<dbReference type="GO" id="GO:0032259">
    <property type="term" value="P:methylation"/>
    <property type="evidence" value="ECO:0007669"/>
    <property type="project" value="UniProtKB-KW"/>
</dbReference>
<dbReference type="STRING" id="77586.A0A0D9X6A4"/>
<dbReference type="PROSITE" id="PS00086">
    <property type="entry name" value="CYTOCHROME_P450"/>
    <property type="match status" value="1"/>
</dbReference>
<keyword evidence="10 27" id="KW-0560">Oxidoreductase</keyword>
<dbReference type="CDD" id="cd11042">
    <property type="entry name" value="CYP51-like"/>
    <property type="match status" value="1"/>
</dbReference>
<dbReference type="Gene3D" id="1.10.630.10">
    <property type="entry name" value="Cytochrome P450"/>
    <property type="match status" value="1"/>
</dbReference>
<comment type="catalytic activity">
    <reaction evidence="23">
        <text>a 14alpha-methyl steroid + 3 reduced [NADPH--hemoprotein reductase] + 3 O2 = a Delta(14) steroid + formate + 3 oxidized [NADPH--hemoprotein reductase] + 4 H2O + 4 H(+)</text>
        <dbReference type="Rhea" id="RHEA:54028"/>
        <dbReference type="Rhea" id="RHEA-COMP:11964"/>
        <dbReference type="Rhea" id="RHEA-COMP:11965"/>
        <dbReference type="ChEBI" id="CHEBI:15377"/>
        <dbReference type="ChEBI" id="CHEBI:15378"/>
        <dbReference type="ChEBI" id="CHEBI:15379"/>
        <dbReference type="ChEBI" id="CHEBI:15740"/>
        <dbReference type="ChEBI" id="CHEBI:57618"/>
        <dbReference type="ChEBI" id="CHEBI:58210"/>
        <dbReference type="ChEBI" id="CHEBI:138029"/>
        <dbReference type="ChEBI" id="CHEBI:138031"/>
        <dbReference type="EC" id="1.14.14.154"/>
    </reaction>
</comment>
<dbReference type="GO" id="GO:0008168">
    <property type="term" value="F:methyltransferase activity"/>
    <property type="evidence" value="ECO:0007669"/>
    <property type="project" value="UniProtKB-KW"/>
</dbReference>
<evidence type="ECO:0000256" key="15">
    <source>
        <dbReference type="ARBA" id="ARBA00023136"/>
    </source>
</evidence>
<keyword evidence="28" id="KW-0812">Transmembrane</keyword>
<evidence type="ECO:0000256" key="16">
    <source>
        <dbReference type="ARBA" id="ARBA00023166"/>
    </source>
</evidence>
<evidence type="ECO:0000313" key="29">
    <source>
        <dbReference type="EnsemblPlants" id="LPERR08G08010.1"/>
    </source>
</evidence>
<keyword evidence="5" id="KW-0489">Methyltransferase</keyword>
<organism evidence="29 30">
    <name type="scientific">Leersia perrieri</name>
    <dbReference type="NCBI Taxonomy" id="77586"/>
    <lineage>
        <taxon>Eukaryota</taxon>
        <taxon>Viridiplantae</taxon>
        <taxon>Streptophyta</taxon>
        <taxon>Embryophyta</taxon>
        <taxon>Tracheophyta</taxon>
        <taxon>Spermatophyta</taxon>
        <taxon>Magnoliopsida</taxon>
        <taxon>Liliopsida</taxon>
        <taxon>Poales</taxon>
        <taxon>Poaceae</taxon>
        <taxon>BOP clade</taxon>
        <taxon>Oryzoideae</taxon>
        <taxon>Oryzeae</taxon>
        <taxon>Oryzinae</taxon>
        <taxon>Leersia</taxon>
    </lineage>
</organism>
<comment type="function">
    <text evidence="24">Catalyzes the 14-alpha demethylation of obtusifoliol to 4 alpha-methyl-5 alpha-ergosta-8,14,24(28)-trien-3 beta-ol.</text>
</comment>
<evidence type="ECO:0000256" key="20">
    <source>
        <dbReference type="ARBA" id="ARBA00042370"/>
    </source>
</evidence>
<comment type="pathway">
    <text evidence="18">Steroid biosynthesis; zymosterol biosynthesis; zymosterol from lanosterol: step 1/6.</text>
</comment>
<evidence type="ECO:0000256" key="13">
    <source>
        <dbReference type="ARBA" id="ARBA00023033"/>
    </source>
</evidence>
<evidence type="ECO:0000256" key="22">
    <source>
        <dbReference type="ARBA" id="ARBA00042983"/>
    </source>
</evidence>
<dbReference type="GO" id="GO:0005506">
    <property type="term" value="F:iron ion binding"/>
    <property type="evidence" value="ECO:0007669"/>
    <property type="project" value="InterPro"/>
</dbReference>
<comment type="cofactor">
    <cofactor evidence="1 26">
        <name>heme</name>
        <dbReference type="ChEBI" id="CHEBI:30413"/>
    </cofactor>
</comment>
<dbReference type="GO" id="GO:0016020">
    <property type="term" value="C:membrane"/>
    <property type="evidence" value="ECO:0007669"/>
    <property type="project" value="UniProtKB-SubCell"/>
</dbReference>
<keyword evidence="15 28" id="KW-0472">Membrane</keyword>
<evidence type="ECO:0000313" key="30">
    <source>
        <dbReference type="Proteomes" id="UP000032180"/>
    </source>
</evidence>
<evidence type="ECO:0000256" key="14">
    <source>
        <dbReference type="ARBA" id="ARBA00023098"/>
    </source>
</evidence>
<dbReference type="HOGENOM" id="CLU_001570_15_0_1"/>
<evidence type="ECO:0000256" key="24">
    <source>
        <dbReference type="ARBA" id="ARBA00058467"/>
    </source>
</evidence>
<evidence type="ECO:0000256" key="2">
    <source>
        <dbReference type="ARBA" id="ARBA00004167"/>
    </source>
</evidence>
<evidence type="ECO:0000256" key="5">
    <source>
        <dbReference type="ARBA" id="ARBA00022603"/>
    </source>
</evidence>
<evidence type="ECO:0000256" key="10">
    <source>
        <dbReference type="ARBA" id="ARBA00023002"/>
    </source>
</evidence>
<evidence type="ECO:0000256" key="11">
    <source>
        <dbReference type="ARBA" id="ARBA00023004"/>
    </source>
</evidence>
<keyword evidence="12" id="KW-0756">Sterol biosynthesis</keyword>
<evidence type="ECO:0000256" key="9">
    <source>
        <dbReference type="ARBA" id="ARBA00022955"/>
    </source>
</evidence>
<dbReference type="AlphaFoldDB" id="A0A0D9X6A4"/>
<keyword evidence="13 27" id="KW-0503">Monooxygenase</keyword>
<keyword evidence="16" id="KW-1207">Sterol metabolism</keyword>
<evidence type="ECO:0000256" key="4">
    <source>
        <dbReference type="ARBA" id="ARBA00022516"/>
    </source>
</evidence>
<dbReference type="InterPro" id="IPR002403">
    <property type="entry name" value="Cyt_P450_E_grp-IV"/>
</dbReference>
<dbReference type="SUPFAM" id="SSF48264">
    <property type="entry name" value="Cytochrome P450"/>
    <property type="match status" value="1"/>
</dbReference>
<evidence type="ECO:0000256" key="8">
    <source>
        <dbReference type="ARBA" id="ARBA00022723"/>
    </source>
</evidence>
<dbReference type="FunFam" id="1.10.630.10:FF:000028">
    <property type="entry name" value="Cytochrome p450 51g1"/>
    <property type="match status" value="1"/>
</dbReference>
<comment type="similarity">
    <text evidence="3 27">Belongs to the cytochrome P450 family.</text>
</comment>
<dbReference type="EnsemblPlants" id="LPERR08G08010.1">
    <property type="protein sequence ID" value="LPERR08G08010.1"/>
    <property type="gene ID" value="LPERR08G08010"/>
</dbReference>
<dbReference type="InterPro" id="IPR036396">
    <property type="entry name" value="Cyt_P450_sf"/>
</dbReference>
<dbReference type="eggNOG" id="KOG0684">
    <property type="taxonomic scope" value="Eukaryota"/>
</dbReference>
<keyword evidence="14" id="KW-0443">Lipid metabolism</keyword>
<protein>
    <recommendedName>
        <fullName evidence="25">Obtusifoliol 14-alpha demethylase</fullName>
        <ecNumber evidence="19">1.14.14.154</ecNumber>
    </recommendedName>
    <alternativeName>
        <fullName evidence="20">CYPLI</fullName>
    </alternativeName>
    <alternativeName>
        <fullName evidence="22">Cytochrome P450 51</fullName>
    </alternativeName>
    <alternativeName>
        <fullName evidence="21">Cytochrome P450-LIA1</fullName>
    </alternativeName>
</protein>
<sequence length="512" mass="57245">MDPPTSGGSAAVMWLAAAAALLLTIAVLKALRKRDDTSNKHAQGKPAGMAPAPPVLHRVALARFALAVARNGPLEAFRKQQAKLGSVFTARLLGGLFEVTFLVGPEVSHHFYMGPESDINPGNIYDFTVPMLGPEVGYAVDLATRGDQKRFYWDVLKTSSIKASMPAMIEEVEAYFLRWGEEGTVDFKHEMEELLILIVSRCLLGREVRERMLGEVRTLFRHLEDGLGLISILFPNLPTAAHRRRDSAHMRLREIFTEVIKSRRNSGRVGSDETDDVLQRLINSKHRDGRSVSDVEVVGLLLSLVFAGKHTSSSTTIWTGVHLLSNPNYLTACVNEQDLLLPTHNGANHHQIDYDVVQKMSTLHCCVKEALRLHPPVPSLVRQAHKPFTVQTKEGIEYTVPKGHTVMSTILMNHHLPHVYKDPYIYDPLRFMAGREEDKVAGPLSFLSFSAGRHSCMGEAFAYTQIKVIWSYLLRNFDLKMESPVPGINWSTVVPMPKGKVMVSYRKRQLID</sequence>
<dbReference type="PRINTS" id="PR00465">
    <property type="entry name" value="EP450IV"/>
</dbReference>
<keyword evidence="11 26" id="KW-0408">Iron</keyword>
<dbReference type="PANTHER" id="PTHR24304:SF2">
    <property type="entry name" value="24-HYDROXYCHOLESTEROL 7-ALPHA-HYDROXYLASE"/>
    <property type="match status" value="1"/>
</dbReference>
<evidence type="ECO:0000256" key="26">
    <source>
        <dbReference type="PIRSR" id="PIRSR602403-1"/>
    </source>
</evidence>
<evidence type="ECO:0000256" key="28">
    <source>
        <dbReference type="SAM" id="Phobius"/>
    </source>
</evidence>
<dbReference type="Gramene" id="LPERR08G08010.1">
    <property type="protein sequence ID" value="LPERR08G08010.1"/>
    <property type="gene ID" value="LPERR08G08010"/>
</dbReference>
<evidence type="ECO:0000256" key="21">
    <source>
        <dbReference type="ARBA" id="ARBA00042513"/>
    </source>
</evidence>
<dbReference type="GO" id="GO:0020037">
    <property type="term" value="F:heme binding"/>
    <property type="evidence" value="ECO:0007669"/>
    <property type="project" value="InterPro"/>
</dbReference>
<evidence type="ECO:0000256" key="7">
    <source>
        <dbReference type="ARBA" id="ARBA00022679"/>
    </source>
</evidence>
<dbReference type="InterPro" id="IPR017972">
    <property type="entry name" value="Cyt_P450_CS"/>
</dbReference>